<dbReference type="Pfam" id="PF00445">
    <property type="entry name" value="Ribonuclease_T2"/>
    <property type="match status" value="1"/>
</dbReference>
<sequence>MMKSLILIAITIIAGTMAMSIKTDDDSCPFPSQLKPKYDFSWKSKSGEWQNLTATTAYMMLALSWSPTYCATLSQANRDKEFQCMPSNGFGLIVHGLWPQAAKAPNVRAHPRNCRDEAQLNATFVKRFFCIMPSEDLMQGEWEKHGTCYYNQPMDYYMITEKIYQALRIPTNNVMTSSSAVVIKDAFLTLNSPALFASAVQIDMSGRKDNGKEEDVCVCNKTRACHSDSTAKDAVWTMERNTEEIIEPEHGVLPNGALFLRLALDTPVAKVGKLLSEVWKIPEPRLIMSFIGGAKYFTLSDRLESNFINGIIEVALKSDAWLITNGYNVGIVQLVGQAINKVKLTKLNQHITAIGLCKYGSIKDVETLIDSDKKNKQQKTKKTSERRNGGTEKKRESGQRDLEMNHSHYLMLDDGSYRFYSIKDYRTQLCVHLAKSQHETVSPVPVVTIVVEGGRDTIRNIYYDLRDNIPVVIIDGSGRVADFFKRWLLYTKEFDEASKYPPYSYEIGEIDKVTPVTAFSPTTDDTNSSKTGTHTYFRVQLDASRNTLKGIFGKYDERLKEDLDLLISHDDDSSIRKKTSPTSNNNPKDAKSDKFDAILRQVMYCLQPSVRSGIAVFNLNSDDNLSETIFRAVCKSRQKYFERKENDQNDLSEKHERNAKPPITEYAKRHYADSRQHVSRRDQNAQRSQLLQLAMDWNCIDVAKELILQNSLDNILNKEEAFLNALKKDLPQFVYEFIKLGIDPSKIFFENDAFFDDDPSSGPKNQYRKFLQRLYSNEAVNRPTTQLSAFIEAGDAGKKYICTNDDLNYVLTTLIGDYMHKLYFNSNDDELKYRASWGLIEQNIEQNQINPKNSDQPNKAKKEIAFDTIMRDLFIWAILMNHTEMAQVFLSHMK</sequence>
<keyword evidence="5" id="KW-1133">Transmembrane helix</keyword>
<dbReference type="GO" id="GO:0033897">
    <property type="term" value="F:ribonuclease T2 activity"/>
    <property type="evidence" value="ECO:0007669"/>
    <property type="project" value="InterPro"/>
</dbReference>
<feature type="compositionally biased region" description="Basic and acidic residues" evidence="10">
    <location>
        <begin position="382"/>
        <end position="400"/>
    </location>
</feature>
<dbReference type="GO" id="GO:0005886">
    <property type="term" value="C:plasma membrane"/>
    <property type="evidence" value="ECO:0007669"/>
    <property type="project" value="TreeGrafter"/>
</dbReference>
<dbReference type="Pfam" id="PF25508">
    <property type="entry name" value="TRPM2"/>
    <property type="match status" value="1"/>
</dbReference>
<dbReference type="InterPro" id="IPR018188">
    <property type="entry name" value="RNase_T2_His_AS_1"/>
</dbReference>
<accession>A0A815PJV1</accession>
<feature type="domain" description="TRPM-like" evidence="13">
    <location>
        <begin position="719"/>
        <end position="890"/>
    </location>
</feature>
<organism evidence="14 15">
    <name type="scientific">Adineta steineri</name>
    <dbReference type="NCBI Taxonomy" id="433720"/>
    <lineage>
        <taxon>Eukaryota</taxon>
        <taxon>Metazoa</taxon>
        <taxon>Spiralia</taxon>
        <taxon>Gnathifera</taxon>
        <taxon>Rotifera</taxon>
        <taxon>Eurotatoria</taxon>
        <taxon>Bdelloidea</taxon>
        <taxon>Adinetida</taxon>
        <taxon>Adinetidae</taxon>
        <taxon>Adineta</taxon>
    </lineage>
</organism>
<dbReference type="Proteomes" id="UP000663891">
    <property type="component" value="Unassembled WGS sequence"/>
</dbReference>
<proteinExistence type="inferred from homology"/>
<evidence type="ECO:0000256" key="3">
    <source>
        <dbReference type="ARBA" id="ARBA00022448"/>
    </source>
</evidence>
<feature type="chain" id="PRO_5032652821" evidence="11">
    <location>
        <begin position="19"/>
        <end position="894"/>
    </location>
</feature>
<dbReference type="GO" id="GO:0099604">
    <property type="term" value="F:ligand-gated calcium channel activity"/>
    <property type="evidence" value="ECO:0007669"/>
    <property type="project" value="TreeGrafter"/>
</dbReference>
<keyword evidence="7" id="KW-0472">Membrane</keyword>
<dbReference type="InterPro" id="IPR033130">
    <property type="entry name" value="RNase_T2_His_AS_2"/>
</dbReference>
<evidence type="ECO:0000256" key="2">
    <source>
        <dbReference type="ARBA" id="ARBA00007469"/>
    </source>
</evidence>
<dbReference type="Gene3D" id="3.90.730.10">
    <property type="entry name" value="Ribonuclease T2-like"/>
    <property type="match status" value="1"/>
</dbReference>
<evidence type="ECO:0000256" key="5">
    <source>
        <dbReference type="ARBA" id="ARBA00022989"/>
    </source>
</evidence>
<keyword evidence="11" id="KW-0732">Signal</keyword>
<dbReference type="SUPFAM" id="SSF55895">
    <property type="entry name" value="Ribonuclease Rh-like"/>
    <property type="match status" value="1"/>
</dbReference>
<dbReference type="PANTHER" id="PTHR13800">
    <property type="entry name" value="TRANSIENT RECEPTOR POTENTIAL CATION CHANNEL, SUBFAMILY M, MEMBER 6"/>
    <property type="match status" value="1"/>
</dbReference>
<dbReference type="InterPro" id="IPR057366">
    <property type="entry name" value="TRPM-like"/>
</dbReference>
<dbReference type="PROSITE" id="PS00530">
    <property type="entry name" value="RNASE_T2_1"/>
    <property type="match status" value="1"/>
</dbReference>
<keyword evidence="3" id="KW-0813">Transport</keyword>
<evidence type="ECO:0000256" key="6">
    <source>
        <dbReference type="ARBA" id="ARBA00023065"/>
    </source>
</evidence>
<evidence type="ECO:0000256" key="8">
    <source>
        <dbReference type="ARBA" id="ARBA00023303"/>
    </source>
</evidence>
<gene>
    <name evidence="14" type="ORF">VCS650_LOCUS39413</name>
</gene>
<keyword evidence="6" id="KW-0406">Ion transport</keyword>
<keyword evidence="4" id="KW-0812">Transmembrane</keyword>
<dbReference type="AlphaFoldDB" id="A0A815PJV1"/>
<reference evidence="14" key="1">
    <citation type="submission" date="2021-02" db="EMBL/GenBank/DDBJ databases">
        <authorList>
            <person name="Nowell W R."/>
        </authorList>
    </citation>
    <scope>NUCLEOTIDE SEQUENCE</scope>
</reference>
<dbReference type="OrthoDB" id="435754at2759"/>
<dbReference type="InterPro" id="IPR001568">
    <property type="entry name" value="RNase_T2-like"/>
</dbReference>
<dbReference type="PROSITE" id="PS00531">
    <property type="entry name" value="RNASE_T2_2"/>
    <property type="match status" value="1"/>
</dbReference>
<evidence type="ECO:0000256" key="4">
    <source>
        <dbReference type="ARBA" id="ARBA00022692"/>
    </source>
</evidence>
<protein>
    <submittedName>
        <fullName evidence="14">Uncharacterized protein</fullName>
    </submittedName>
</protein>
<dbReference type="InterPro" id="IPR041491">
    <property type="entry name" value="TRPM_SLOG"/>
</dbReference>
<dbReference type="InterPro" id="IPR050927">
    <property type="entry name" value="TRPM"/>
</dbReference>
<dbReference type="PANTHER" id="PTHR13800:SF12">
    <property type="entry name" value="TRANSIENT RECEPTOR POTENTIAL CATION CHANNEL SUBFAMILY M MEMBER-LIKE 2"/>
    <property type="match status" value="1"/>
</dbReference>
<feature type="domain" description="TRPM SLOG" evidence="12">
    <location>
        <begin position="257"/>
        <end position="484"/>
    </location>
</feature>
<comment type="caution">
    <text evidence="14">The sequence shown here is derived from an EMBL/GenBank/DDBJ whole genome shotgun (WGS) entry which is preliminary data.</text>
</comment>
<comment type="similarity">
    <text evidence="2 9">Belongs to the RNase T2 family.</text>
</comment>
<dbReference type="Pfam" id="PF18139">
    <property type="entry name" value="LSDAT_euk"/>
    <property type="match status" value="1"/>
</dbReference>
<dbReference type="InterPro" id="IPR036430">
    <property type="entry name" value="RNase_T2-like_sf"/>
</dbReference>
<dbReference type="EMBL" id="CAJNON010001301">
    <property type="protein sequence ID" value="CAF1450001.1"/>
    <property type="molecule type" value="Genomic_DNA"/>
</dbReference>
<evidence type="ECO:0000256" key="10">
    <source>
        <dbReference type="SAM" id="MobiDB-lite"/>
    </source>
</evidence>
<feature type="non-terminal residue" evidence="14">
    <location>
        <position position="894"/>
    </location>
</feature>
<feature type="region of interest" description="Disordered" evidence="10">
    <location>
        <begin position="372"/>
        <end position="400"/>
    </location>
</feature>
<evidence type="ECO:0000259" key="13">
    <source>
        <dbReference type="Pfam" id="PF25508"/>
    </source>
</evidence>
<evidence type="ECO:0000256" key="7">
    <source>
        <dbReference type="ARBA" id="ARBA00023136"/>
    </source>
</evidence>
<evidence type="ECO:0000256" key="1">
    <source>
        <dbReference type="ARBA" id="ARBA00004141"/>
    </source>
</evidence>
<feature type="signal peptide" evidence="11">
    <location>
        <begin position="1"/>
        <end position="18"/>
    </location>
</feature>
<evidence type="ECO:0000259" key="12">
    <source>
        <dbReference type="Pfam" id="PF18139"/>
    </source>
</evidence>
<evidence type="ECO:0000313" key="14">
    <source>
        <dbReference type="EMBL" id="CAF1450001.1"/>
    </source>
</evidence>
<evidence type="ECO:0000256" key="9">
    <source>
        <dbReference type="RuleBase" id="RU004328"/>
    </source>
</evidence>
<evidence type="ECO:0000256" key="11">
    <source>
        <dbReference type="SAM" id="SignalP"/>
    </source>
</evidence>
<keyword evidence="8" id="KW-0407">Ion channel</keyword>
<evidence type="ECO:0000313" key="15">
    <source>
        <dbReference type="Proteomes" id="UP000663891"/>
    </source>
</evidence>
<dbReference type="GO" id="GO:0003723">
    <property type="term" value="F:RNA binding"/>
    <property type="evidence" value="ECO:0007669"/>
    <property type="project" value="InterPro"/>
</dbReference>
<comment type="subcellular location">
    <subcellularLocation>
        <location evidence="1">Membrane</location>
        <topology evidence="1">Multi-pass membrane protein</topology>
    </subcellularLocation>
</comment>
<name>A0A815PJV1_9BILA</name>